<evidence type="ECO:0000256" key="5">
    <source>
        <dbReference type="SAM" id="SignalP"/>
    </source>
</evidence>
<evidence type="ECO:0000259" key="6">
    <source>
        <dbReference type="PROSITE" id="PS51387"/>
    </source>
</evidence>
<feature type="domain" description="FAD-binding PCMH-type" evidence="6">
    <location>
        <begin position="61"/>
        <end position="233"/>
    </location>
</feature>
<evidence type="ECO:0000313" key="8">
    <source>
        <dbReference type="Proteomes" id="UP001305779"/>
    </source>
</evidence>
<dbReference type="Pfam" id="PF01565">
    <property type="entry name" value="FAD_binding_4"/>
    <property type="match status" value="1"/>
</dbReference>
<evidence type="ECO:0000256" key="3">
    <source>
        <dbReference type="ARBA" id="ARBA00022827"/>
    </source>
</evidence>
<comment type="similarity">
    <text evidence="1">Belongs to the oxygen-dependent FAD-linked oxidoreductase family.</text>
</comment>
<dbReference type="InterPro" id="IPR016169">
    <property type="entry name" value="FAD-bd_PCMH_sub2"/>
</dbReference>
<feature type="chain" id="PRO_5045043095" description="FAD-binding PCMH-type domain-containing protein" evidence="5">
    <location>
        <begin position="20"/>
        <end position="507"/>
    </location>
</feature>
<keyword evidence="8" id="KW-1185">Reference proteome</keyword>
<sequence>MMGLKTLLAFASFFLGTSALQKPLHETDCCKVLQDAGVKHILLPGNGTYNERVHSYWSLTSQLTPSCFVQPENTEEVSTIVKTLVVKTKCEFSVRSGGHSSNAGANNIEKGVTIDLGRMNSTSYNNATKIASIQPAARWLGVYRTFDALDRGIQGGGIGSVGAGGLLLGGGFANYLYQRGLATDDIVNFEVVLANGSVVQANATSNKDLWRTLKGGGSGFGIVTRYDMETFDRLPIWSASRQYNSSAETDEAHILGLKHWTDNPEILASSYAYIWWTYRPAENQTIIIAEMGDTTSQADPPAVQEFLTIPDYISSSTGLTNMSTSAQATQADGYRNIWFTVTFKNDERVIRKAVDLHRRLVEDMKRDSSDGDFETQAYFQPLPSIVGQRGAEKGSNILGIDKLKENAIVLLGSLAVNGIDQEALGRQKMLAWRRALEKYSEDVGAAVGYRYMNYADASQDVLASYGEENLKMMLKVSQKYDPEGVFQTRAPGGYKLPWDYRKFPKGY</sequence>
<accession>A0ABR0EL05</accession>
<comment type="caution">
    <text evidence="7">The sequence shown here is derived from an EMBL/GenBank/DDBJ whole genome shotgun (WGS) entry which is preliminary data.</text>
</comment>
<keyword evidence="5" id="KW-0732">Signal</keyword>
<dbReference type="PANTHER" id="PTHR42973">
    <property type="entry name" value="BINDING OXIDOREDUCTASE, PUTATIVE (AFU_ORTHOLOGUE AFUA_1G17690)-RELATED"/>
    <property type="match status" value="1"/>
</dbReference>
<organism evidence="7 8">
    <name type="scientific">Zasmidium cellare</name>
    <name type="common">Wine cellar mold</name>
    <name type="synonym">Racodium cellare</name>
    <dbReference type="NCBI Taxonomy" id="395010"/>
    <lineage>
        <taxon>Eukaryota</taxon>
        <taxon>Fungi</taxon>
        <taxon>Dikarya</taxon>
        <taxon>Ascomycota</taxon>
        <taxon>Pezizomycotina</taxon>
        <taxon>Dothideomycetes</taxon>
        <taxon>Dothideomycetidae</taxon>
        <taxon>Mycosphaerellales</taxon>
        <taxon>Mycosphaerellaceae</taxon>
        <taxon>Zasmidium</taxon>
    </lineage>
</organism>
<keyword evidence="2" id="KW-0285">Flavoprotein</keyword>
<protein>
    <recommendedName>
        <fullName evidence="6">FAD-binding PCMH-type domain-containing protein</fullName>
    </recommendedName>
</protein>
<dbReference type="Proteomes" id="UP001305779">
    <property type="component" value="Unassembled WGS sequence"/>
</dbReference>
<dbReference type="EMBL" id="JAXOVC010000005">
    <property type="protein sequence ID" value="KAK4501903.1"/>
    <property type="molecule type" value="Genomic_DNA"/>
</dbReference>
<keyword evidence="4" id="KW-0560">Oxidoreductase</keyword>
<evidence type="ECO:0000256" key="4">
    <source>
        <dbReference type="ARBA" id="ARBA00023002"/>
    </source>
</evidence>
<dbReference type="InterPro" id="IPR036318">
    <property type="entry name" value="FAD-bd_PCMH-like_sf"/>
</dbReference>
<keyword evidence="3" id="KW-0274">FAD</keyword>
<dbReference type="PROSITE" id="PS51387">
    <property type="entry name" value="FAD_PCMH"/>
    <property type="match status" value="1"/>
</dbReference>
<evidence type="ECO:0000313" key="7">
    <source>
        <dbReference type="EMBL" id="KAK4501903.1"/>
    </source>
</evidence>
<evidence type="ECO:0000256" key="1">
    <source>
        <dbReference type="ARBA" id="ARBA00005466"/>
    </source>
</evidence>
<evidence type="ECO:0000256" key="2">
    <source>
        <dbReference type="ARBA" id="ARBA00022630"/>
    </source>
</evidence>
<name>A0ABR0EL05_ZASCE</name>
<feature type="signal peptide" evidence="5">
    <location>
        <begin position="1"/>
        <end position="19"/>
    </location>
</feature>
<gene>
    <name evidence="7" type="ORF">PRZ48_007712</name>
</gene>
<proteinExistence type="inferred from homology"/>
<reference evidence="7 8" key="1">
    <citation type="journal article" date="2023" name="G3 (Bethesda)">
        <title>A chromosome-level genome assembly of Zasmidium syzygii isolated from banana leaves.</title>
        <authorList>
            <person name="van Westerhoven A.C."/>
            <person name="Mehrabi R."/>
            <person name="Talebi R."/>
            <person name="Steentjes M.B.F."/>
            <person name="Corcolon B."/>
            <person name="Chong P.A."/>
            <person name="Kema G.H.J."/>
            <person name="Seidl M.F."/>
        </authorList>
    </citation>
    <scope>NUCLEOTIDE SEQUENCE [LARGE SCALE GENOMIC DNA]</scope>
    <source>
        <strain evidence="7 8">P124</strain>
    </source>
</reference>
<dbReference type="PANTHER" id="PTHR42973:SF53">
    <property type="entry name" value="FAD-BINDING PCMH-TYPE DOMAIN-CONTAINING PROTEIN-RELATED"/>
    <property type="match status" value="1"/>
</dbReference>
<dbReference type="Gene3D" id="3.30.465.10">
    <property type="match status" value="1"/>
</dbReference>
<dbReference type="InterPro" id="IPR006094">
    <property type="entry name" value="Oxid_FAD_bind_N"/>
</dbReference>
<dbReference type="SUPFAM" id="SSF56176">
    <property type="entry name" value="FAD-binding/transporter-associated domain-like"/>
    <property type="match status" value="1"/>
</dbReference>
<dbReference type="InterPro" id="IPR016166">
    <property type="entry name" value="FAD-bd_PCMH"/>
</dbReference>
<dbReference type="InterPro" id="IPR050416">
    <property type="entry name" value="FAD-linked_Oxidoreductase"/>
</dbReference>